<dbReference type="RefSeq" id="WP_058731881.1">
    <property type="nucleotide sequence ID" value="NZ_DASCOA010000174.1"/>
</dbReference>
<keyword evidence="1" id="KW-0472">Membrane</keyword>
<dbReference type="Proteomes" id="UP000072867">
    <property type="component" value="Unassembled WGS sequence"/>
</dbReference>
<protein>
    <submittedName>
        <fullName evidence="3">Uncharacterized protein</fullName>
    </submittedName>
</protein>
<reference evidence="6 7" key="1">
    <citation type="journal article" date="2016" name="Front. Microbiol.">
        <title>Genomic Resource of Rice Seed Associated Bacteria.</title>
        <authorList>
            <person name="Midha S."/>
            <person name="Bansal K."/>
            <person name="Sharma S."/>
            <person name="Kumar N."/>
            <person name="Patil P.P."/>
            <person name="Chaudhry V."/>
            <person name="Patil P.B."/>
        </authorList>
    </citation>
    <scope>NUCLEOTIDE SEQUENCE [LARGE SCALE GENOMIC DNA]</scope>
    <source>
        <strain evidence="2 6">NS319</strain>
        <strain evidence="3 7">SB4</strain>
    </source>
</reference>
<dbReference type="EMBL" id="JABEOV010000012">
    <property type="protein sequence ID" value="NNG53467.1"/>
    <property type="molecule type" value="Genomic_DNA"/>
</dbReference>
<comment type="caution">
    <text evidence="3">The sequence shown here is derived from an EMBL/GenBank/DDBJ whole genome shotgun (WGS) entry which is preliminary data.</text>
</comment>
<evidence type="ECO:0000313" key="2">
    <source>
        <dbReference type="EMBL" id="KTT76220.1"/>
    </source>
</evidence>
<dbReference type="EMBL" id="LDTD01000003">
    <property type="protein sequence ID" value="KTT76220.1"/>
    <property type="molecule type" value="Genomic_DNA"/>
</dbReference>
<dbReference type="EMBL" id="JABYQV010000002">
    <property type="protein sequence ID" value="NVP30136.1"/>
    <property type="molecule type" value="Genomic_DNA"/>
</dbReference>
<organism evidence="3 7">
    <name type="scientific">Sphingomonas sanguinis</name>
    <dbReference type="NCBI Taxonomy" id="33051"/>
    <lineage>
        <taxon>Bacteria</taxon>
        <taxon>Pseudomonadati</taxon>
        <taxon>Pseudomonadota</taxon>
        <taxon>Alphaproteobacteria</taxon>
        <taxon>Sphingomonadales</taxon>
        <taxon>Sphingomonadaceae</taxon>
        <taxon>Sphingomonas</taxon>
    </lineage>
</organism>
<keyword evidence="1" id="KW-0812">Transmembrane</keyword>
<evidence type="ECO:0000313" key="9">
    <source>
        <dbReference type="Proteomes" id="UP000557656"/>
    </source>
</evidence>
<keyword evidence="1" id="KW-1133">Transmembrane helix</keyword>
<evidence type="ECO:0000313" key="7">
    <source>
        <dbReference type="Proteomes" id="UP000074072"/>
    </source>
</evidence>
<evidence type="ECO:0000313" key="4">
    <source>
        <dbReference type="EMBL" id="NNG53467.1"/>
    </source>
</evidence>
<evidence type="ECO:0000313" key="3">
    <source>
        <dbReference type="EMBL" id="KTT92431.1"/>
    </source>
</evidence>
<evidence type="ECO:0000313" key="8">
    <source>
        <dbReference type="Proteomes" id="UP000531581"/>
    </source>
</evidence>
<reference evidence="8 9" key="2">
    <citation type="submission" date="2020-05" db="EMBL/GenBank/DDBJ databases">
        <title>Draft Genome Sequences of Sphingomonas sp. Isolated from the International Space Station.</title>
        <authorList>
            <person name="Bijlani S."/>
            <person name="Singh N.K."/>
            <person name="Mason C.E."/>
            <person name="Wang C.C."/>
            <person name="Venkateswaran K."/>
        </authorList>
    </citation>
    <scope>NUCLEOTIDE SEQUENCE [LARGE SCALE GENOMIC DNA]</scope>
    <source>
        <strain evidence="4 9">IIF7SW-B5</strain>
        <strain evidence="5">ISS-IIF7SWP</strain>
    </source>
</reference>
<dbReference type="Proteomes" id="UP000557656">
    <property type="component" value="Unassembled WGS sequence"/>
</dbReference>
<gene>
    <name evidence="4" type="ORF">HKX05_08890</name>
    <name evidence="5" type="ORF">HLV41_03685</name>
    <name evidence="2" type="ORF">NS319_00220</name>
    <name evidence="3" type="ORF">SB4_18480</name>
</gene>
<evidence type="ECO:0000313" key="5">
    <source>
        <dbReference type="EMBL" id="NVP30136.1"/>
    </source>
</evidence>
<dbReference type="STRING" id="33051.SB4_18480"/>
<accession>A0A147IIZ1</accession>
<feature type="transmembrane region" description="Helical" evidence="1">
    <location>
        <begin position="46"/>
        <end position="65"/>
    </location>
</feature>
<keyword evidence="9" id="KW-1185">Reference proteome</keyword>
<proteinExistence type="predicted"/>
<evidence type="ECO:0000313" key="6">
    <source>
        <dbReference type="Proteomes" id="UP000072867"/>
    </source>
</evidence>
<dbReference type="EMBL" id="LDTE01000181">
    <property type="protein sequence ID" value="KTT92431.1"/>
    <property type="molecule type" value="Genomic_DNA"/>
</dbReference>
<name>A0A147IIZ1_9SPHN</name>
<dbReference type="GeneID" id="78486904"/>
<evidence type="ECO:0000256" key="1">
    <source>
        <dbReference type="SAM" id="Phobius"/>
    </source>
</evidence>
<dbReference type="AlphaFoldDB" id="A0A147IIZ1"/>
<dbReference type="Proteomes" id="UP000074072">
    <property type="component" value="Unassembled WGS sequence"/>
</dbReference>
<sequence length="70" mass="7145">MTDHIEDAPNEILAAAKEAKDHAVAAAEATAASVKDKTRNWPLGKIGLGVGIGSAAIAAAVMYGTRNKSK</sequence>
<dbReference type="Proteomes" id="UP000531581">
    <property type="component" value="Unassembled WGS sequence"/>
</dbReference>
<dbReference type="PATRIC" id="fig|33051.3.peg.1993"/>